<feature type="compositionally biased region" description="Basic residues" evidence="1">
    <location>
        <begin position="1"/>
        <end position="11"/>
    </location>
</feature>
<protein>
    <submittedName>
        <fullName evidence="2">Uncharacterized protein</fullName>
    </submittedName>
</protein>
<feature type="region of interest" description="Disordered" evidence="1">
    <location>
        <begin position="1"/>
        <end position="45"/>
    </location>
</feature>
<evidence type="ECO:0000313" key="3">
    <source>
        <dbReference type="Proteomes" id="UP000193498"/>
    </source>
</evidence>
<proteinExistence type="predicted"/>
<name>A0A1Y1ZB33_9FUNG</name>
<gene>
    <name evidence="2" type="ORF">K493DRAFT_332942</name>
</gene>
<sequence length="180" mass="20042">MSRFSHSKSARKNTSQNPTDTNVSFNNPHEAPSHSHIPFNPHRPEAIPIMARPSAHTNEGLGIHDAYIELANNLQNSLQTSSSEPLHCMPQEYTHSQSWLSEPASAPPMQDSLHSSDIHIQHQIHEQNANLNPGLTFAFNTQYPGSWNTSWAHYTYPEAPEVPSNGEPLLSYGYTLQPGL</sequence>
<feature type="compositionally biased region" description="Polar residues" evidence="1">
    <location>
        <begin position="12"/>
        <end position="27"/>
    </location>
</feature>
<dbReference type="AlphaFoldDB" id="A0A1Y1ZB33"/>
<dbReference type="EMBL" id="MCFE01000012">
    <property type="protein sequence ID" value="ORY06995.1"/>
    <property type="molecule type" value="Genomic_DNA"/>
</dbReference>
<reference evidence="2 3" key="1">
    <citation type="submission" date="2016-07" db="EMBL/GenBank/DDBJ databases">
        <title>Pervasive Adenine N6-methylation of Active Genes in Fungi.</title>
        <authorList>
            <consortium name="DOE Joint Genome Institute"/>
            <person name="Mondo S.J."/>
            <person name="Dannebaum R.O."/>
            <person name="Kuo R.C."/>
            <person name="Labutti K."/>
            <person name="Haridas S."/>
            <person name="Kuo A."/>
            <person name="Salamov A."/>
            <person name="Ahrendt S.R."/>
            <person name="Lipzen A."/>
            <person name="Sullivan W."/>
            <person name="Andreopoulos W.B."/>
            <person name="Clum A."/>
            <person name="Lindquist E."/>
            <person name="Daum C."/>
            <person name="Ramamoorthy G.K."/>
            <person name="Gryganskyi A."/>
            <person name="Culley D."/>
            <person name="Magnuson J.K."/>
            <person name="James T.Y."/>
            <person name="O'Malley M.A."/>
            <person name="Stajich J.E."/>
            <person name="Spatafora J.W."/>
            <person name="Visel A."/>
            <person name="Grigoriev I.V."/>
        </authorList>
    </citation>
    <scope>NUCLEOTIDE SEQUENCE [LARGE SCALE GENOMIC DNA]</scope>
    <source>
        <strain evidence="2 3">CBS 931.73</strain>
    </source>
</reference>
<keyword evidence="3" id="KW-1185">Reference proteome</keyword>
<dbReference type="InParanoid" id="A0A1Y1ZB33"/>
<evidence type="ECO:0000313" key="2">
    <source>
        <dbReference type="EMBL" id="ORY06995.1"/>
    </source>
</evidence>
<accession>A0A1Y1ZB33</accession>
<evidence type="ECO:0000256" key="1">
    <source>
        <dbReference type="SAM" id="MobiDB-lite"/>
    </source>
</evidence>
<feature type="non-terminal residue" evidence="2">
    <location>
        <position position="180"/>
    </location>
</feature>
<organism evidence="2 3">
    <name type="scientific">Basidiobolus meristosporus CBS 931.73</name>
    <dbReference type="NCBI Taxonomy" id="1314790"/>
    <lineage>
        <taxon>Eukaryota</taxon>
        <taxon>Fungi</taxon>
        <taxon>Fungi incertae sedis</taxon>
        <taxon>Zoopagomycota</taxon>
        <taxon>Entomophthoromycotina</taxon>
        <taxon>Basidiobolomycetes</taxon>
        <taxon>Basidiobolales</taxon>
        <taxon>Basidiobolaceae</taxon>
        <taxon>Basidiobolus</taxon>
    </lineage>
</organism>
<dbReference type="Proteomes" id="UP000193498">
    <property type="component" value="Unassembled WGS sequence"/>
</dbReference>
<comment type="caution">
    <text evidence="2">The sequence shown here is derived from an EMBL/GenBank/DDBJ whole genome shotgun (WGS) entry which is preliminary data.</text>
</comment>